<gene>
    <name evidence="1" type="ORF">LPJ66_011600</name>
</gene>
<organism evidence="1 2">
    <name type="scientific">Kickxella alabastrina</name>
    <dbReference type="NCBI Taxonomy" id="61397"/>
    <lineage>
        <taxon>Eukaryota</taxon>
        <taxon>Fungi</taxon>
        <taxon>Fungi incertae sedis</taxon>
        <taxon>Zoopagomycota</taxon>
        <taxon>Kickxellomycotina</taxon>
        <taxon>Kickxellomycetes</taxon>
        <taxon>Kickxellales</taxon>
        <taxon>Kickxellaceae</taxon>
        <taxon>Kickxella</taxon>
    </lineage>
</organism>
<sequence>MSSLPPEIQLPREMLPWLQPFLSRNQLPNVHALTIILNAYVRRGDFEFARWVYAQMQTGEMRLTRADYSIRVVPLPAPNEITDALMVPVMRGKDWTRESVVSERDGKSIGTVQRLVTRKVAQMVEDGDLGGAEKEALRGGTGAGNVRALAKIALGHAHAGNAGRALSMFRSSCQAVVALGSTNGLLSSSYFTSMFNSVLRASLQPNNAAGAGCAQEVLHVARLHGVVLDVGSYTIVLARLSTLAEADVCHDGVVKERRDLVGAAL</sequence>
<dbReference type="EMBL" id="JANBPG010003637">
    <property type="protein sequence ID" value="KAJ1879901.1"/>
    <property type="molecule type" value="Genomic_DNA"/>
</dbReference>
<evidence type="ECO:0000313" key="2">
    <source>
        <dbReference type="Proteomes" id="UP001150581"/>
    </source>
</evidence>
<dbReference type="Proteomes" id="UP001150581">
    <property type="component" value="Unassembled WGS sequence"/>
</dbReference>
<name>A0ACC1I0Q2_9FUNG</name>
<keyword evidence="2" id="KW-1185">Reference proteome</keyword>
<comment type="caution">
    <text evidence="1">The sequence shown here is derived from an EMBL/GenBank/DDBJ whole genome shotgun (WGS) entry which is preliminary data.</text>
</comment>
<evidence type="ECO:0000313" key="1">
    <source>
        <dbReference type="EMBL" id="KAJ1879901.1"/>
    </source>
</evidence>
<proteinExistence type="predicted"/>
<reference evidence="1" key="1">
    <citation type="submission" date="2022-07" db="EMBL/GenBank/DDBJ databases">
        <title>Phylogenomic reconstructions and comparative analyses of Kickxellomycotina fungi.</title>
        <authorList>
            <person name="Reynolds N.K."/>
            <person name="Stajich J.E."/>
            <person name="Barry K."/>
            <person name="Grigoriev I.V."/>
            <person name="Crous P."/>
            <person name="Smith M.E."/>
        </authorList>
    </citation>
    <scope>NUCLEOTIDE SEQUENCE</scope>
    <source>
        <strain evidence="1">Benny 63K</strain>
    </source>
</reference>
<feature type="non-terminal residue" evidence="1">
    <location>
        <position position="265"/>
    </location>
</feature>
<protein>
    <submittedName>
        <fullName evidence="1">Uncharacterized protein</fullName>
    </submittedName>
</protein>
<accession>A0ACC1I0Q2</accession>